<accession>A0A8J5VWT8</accession>
<reference evidence="2" key="1">
    <citation type="journal article" date="2021" name="bioRxiv">
        <title>Whole Genome Assembly and Annotation of Northern Wild Rice, Zizania palustris L., Supports a Whole Genome Duplication in the Zizania Genus.</title>
        <authorList>
            <person name="Haas M."/>
            <person name="Kono T."/>
            <person name="Macchietto M."/>
            <person name="Millas R."/>
            <person name="McGilp L."/>
            <person name="Shao M."/>
            <person name="Duquette J."/>
            <person name="Hirsch C.N."/>
            <person name="Kimball J."/>
        </authorList>
    </citation>
    <scope>NUCLEOTIDE SEQUENCE</scope>
    <source>
        <tissue evidence="2">Fresh leaf tissue</tissue>
    </source>
</reference>
<proteinExistence type="predicted"/>
<reference evidence="2" key="2">
    <citation type="submission" date="2021-02" db="EMBL/GenBank/DDBJ databases">
        <authorList>
            <person name="Kimball J.A."/>
            <person name="Haas M.W."/>
            <person name="Macchietto M."/>
            <person name="Kono T."/>
            <person name="Duquette J."/>
            <person name="Shao M."/>
        </authorList>
    </citation>
    <scope>NUCLEOTIDE SEQUENCE</scope>
    <source>
        <tissue evidence="2">Fresh leaf tissue</tissue>
    </source>
</reference>
<keyword evidence="3" id="KW-1185">Reference proteome</keyword>
<feature type="region of interest" description="Disordered" evidence="1">
    <location>
        <begin position="25"/>
        <end position="46"/>
    </location>
</feature>
<dbReference type="AlphaFoldDB" id="A0A8J5VWT8"/>
<organism evidence="2 3">
    <name type="scientific">Zizania palustris</name>
    <name type="common">Northern wild rice</name>
    <dbReference type="NCBI Taxonomy" id="103762"/>
    <lineage>
        <taxon>Eukaryota</taxon>
        <taxon>Viridiplantae</taxon>
        <taxon>Streptophyta</taxon>
        <taxon>Embryophyta</taxon>
        <taxon>Tracheophyta</taxon>
        <taxon>Spermatophyta</taxon>
        <taxon>Magnoliopsida</taxon>
        <taxon>Liliopsida</taxon>
        <taxon>Poales</taxon>
        <taxon>Poaceae</taxon>
        <taxon>BOP clade</taxon>
        <taxon>Oryzoideae</taxon>
        <taxon>Oryzeae</taxon>
        <taxon>Zizaniinae</taxon>
        <taxon>Zizania</taxon>
    </lineage>
</organism>
<evidence type="ECO:0000313" key="3">
    <source>
        <dbReference type="Proteomes" id="UP000729402"/>
    </source>
</evidence>
<comment type="caution">
    <text evidence="2">The sequence shown here is derived from an EMBL/GenBank/DDBJ whole genome shotgun (WGS) entry which is preliminary data.</text>
</comment>
<sequence>MRAASHRAVAPQAFCHWMRRASRRHTHRTVAASSAPGREGKQERRKDPAWLLSPLIIFQQKELEQCWRRYVAQESMEEKTLTVSNNEEEVKQTWIINWMILTKMRAMDDELTFLRDLATVLRGDLERALEPRRTRVDDESSCCYRQKGDDAESCGDNGVLLGASKAGRVPVRPPTVRRLRRLGFLSYEL</sequence>
<name>A0A8J5VWT8_ZIZPA</name>
<protein>
    <submittedName>
        <fullName evidence="2">Uncharacterized protein</fullName>
    </submittedName>
</protein>
<dbReference type="EMBL" id="JAAALK010000286">
    <property type="protein sequence ID" value="KAG8062178.1"/>
    <property type="molecule type" value="Genomic_DNA"/>
</dbReference>
<evidence type="ECO:0000256" key="1">
    <source>
        <dbReference type="SAM" id="MobiDB-lite"/>
    </source>
</evidence>
<gene>
    <name evidence="2" type="ORF">GUJ93_ZPchr0003g17621</name>
</gene>
<evidence type="ECO:0000313" key="2">
    <source>
        <dbReference type="EMBL" id="KAG8062178.1"/>
    </source>
</evidence>
<dbReference type="Proteomes" id="UP000729402">
    <property type="component" value="Unassembled WGS sequence"/>
</dbReference>